<dbReference type="PRINTS" id="PR01374">
    <property type="entry name" value="TONBPROTEIN"/>
</dbReference>
<sequence length="225" mass="25445">MEPKKNPNVDLTRKSGLFMNIGFTVSLLLVILAFEWRTYDDSGLVDLGQVTDDFEDIMEIPPTEQPPPPPPKIQLPQIIEVPDEEEIEEDIEVELDVEVTEETVIEDIIFEEAPEEEEIEEVFTIVENQPEFPGGMAAFYKYVGDNMDYPSQARRMGIEGRVYVQFVVDKDGTVTEVKAVKGIGAGCDEEAERVLRQAPKFKPGKQRGRAVKVRMVLPIIFKLSN</sequence>
<evidence type="ECO:0000256" key="4">
    <source>
        <dbReference type="ARBA" id="ARBA00022475"/>
    </source>
</evidence>
<evidence type="ECO:0000256" key="1">
    <source>
        <dbReference type="ARBA" id="ARBA00004383"/>
    </source>
</evidence>
<evidence type="ECO:0000259" key="11">
    <source>
        <dbReference type="PROSITE" id="PS52015"/>
    </source>
</evidence>
<evidence type="ECO:0000256" key="10">
    <source>
        <dbReference type="SAM" id="Phobius"/>
    </source>
</evidence>
<keyword evidence="6 10" id="KW-0812">Transmembrane</keyword>
<evidence type="ECO:0000256" key="9">
    <source>
        <dbReference type="ARBA" id="ARBA00023136"/>
    </source>
</evidence>
<keyword evidence="7" id="KW-0653">Protein transport</keyword>
<comment type="similarity">
    <text evidence="2">Belongs to the TonB family.</text>
</comment>
<dbReference type="Pfam" id="PF03544">
    <property type="entry name" value="TonB_C"/>
    <property type="match status" value="1"/>
</dbReference>
<accession>A0ABW7NBS7</accession>
<comment type="caution">
    <text evidence="12">The sequence shown here is derived from an EMBL/GenBank/DDBJ whole genome shotgun (WGS) entry which is preliminary data.</text>
</comment>
<keyword evidence="3" id="KW-0813">Transport</keyword>
<dbReference type="Gene3D" id="3.30.1150.10">
    <property type="match status" value="1"/>
</dbReference>
<dbReference type="Proteomes" id="UP001610063">
    <property type="component" value="Unassembled WGS sequence"/>
</dbReference>
<dbReference type="PANTHER" id="PTHR33446">
    <property type="entry name" value="PROTEIN TONB-RELATED"/>
    <property type="match status" value="1"/>
</dbReference>
<dbReference type="RefSeq" id="WP_159582275.1">
    <property type="nucleotide sequence ID" value="NZ_JBIPKE010000018.1"/>
</dbReference>
<feature type="domain" description="TonB C-terminal" evidence="11">
    <location>
        <begin position="134"/>
        <end position="225"/>
    </location>
</feature>
<keyword evidence="5" id="KW-0997">Cell inner membrane</keyword>
<gene>
    <name evidence="12" type="ORF">ACHKAR_13840</name>
</gene>
<dbReference type="InterPro" id="IPR006260">
    <property type="entry name" value="TonB/TolA_C"/>
</dbReference>
<protein>
    <submittedName>
        <fullName evidence="12">Energy transducer TonB</fullName>
    </submittedName>
</protein>
<organism evidence="12 13">
    <name type="scientific">Marinoscillum luteum</name>
    <dbReference type="NCBI Taxonomy" id="861051"/>
    <lineage>
        <taxon>Bacteria</taxon>
        <taxon>Pseudomonadati</taxon>
        <taxon>Bacteroidota</taxon>
        <taxon>Cytophagia</taxon>
        <taxon>Cytophagales</taxon>
        <taxon>Reichenbachiellaceae</taxon>
        <taxon>Marinoscillum</taxon>
    </lineage>
</organism>
<evidence type="ECO:0000256" key="5">
    <source>
        <dbReference type="ARBA" id="ARBA00022519"/>
    </source>
</evidence>
<dbReference type="SUPFAM" id="SSF74653">
    <property type="entry name" value="TolA/TonB C-terminal domain"/>
    <property type="match status" value="1"/>
</dbReference>
<keyword evidence="13" id="KW-1185">Reference proteome</keyword>
<name>A0ABW7NBS7_9BACT</name>
<dbReference type="PANTHER" id="PTHR33446:SF2">
    <property type="entry name" value="PROTEIN TONB"/>
    <property type="match status" value="1"/>
</dbReference>
<proteinExistence type="inferred from homology"/>
<keyword evidence="4" id="KW-1003">Cell membrane</keyword>
<evidence type="ECO:0000256" key="3">
    <source>
        <dbReference type="ARBA" id="ARBA00022448"/>
    </source>
</evidence>
<dbReference type="NCBIfam" id="TIGR01352">
    <property type="entry name" value="tonB_Cterm"/>
    <property type="match status" value="1"/>
</dbReference>
<dbReference type="InterPro" id="IPR003538">
    <property type="entry name" value="TonB"/>
</dbReference>
<keyword evidence="8 10" id="KW-1133">Transmembrane helix</keyword>
<dbReference type="EMBL" id="JBIPKE010000018">
    <property type="protein sequence ID" value="MFH6984530.1"/>
    <property type="molecule type" value="Genomic_DNA"/>
</dbReference>
<evidence type="ECO:0000256" key="7">
    <source>
        <dbReference type="ARBA" id="ARBA00022927"/>
    </source>
</evidence>
<evidence type="ECO:0000256" key="2">
    <source>
        <dbReference type="ARBA" id="ARBA00006555"/>
    </source>
</evidence>
<reference evidence="12 13" key="1">
    <citation type="journal article" date="2013" name="Int. J. Syst. Evol. Microbiol.">
        <title>Marinoscillum luteum sp. nov., isolated from marine sediment.</title>
        <authorList>
            <person name="Cha I.T."/>
            <person name="Park S.J."/>
            <person name="Kim S.J."/>
            <person name="Kim J.G."/>
            <person name="Jung M.Y."/>
            <person name="Shin K.S."/>
            <person name="Kwon K.K."/>
            <person name="Yang S.H."/>
            <person name="Seo Y.S."/>
            <person name="Rhee S.K."/>
        </authorList>
    </citation>
    <scope>NUCLEOTIDE SEQUENCE [LARGE SCALE GENOMIC DNA]</scope>
    <source>
        <strain evidence="12 13">KCTC 23939</strain>
    </source>
</reference>
<evidence type="ECO:0000313" key="13">
    <source>
        <dbReference type="Proteomes" id="UP001610063"/>
    </source>
</evidence>
<feature type="transmembrane region" description="Helical" evidence="10">
    <location>
        <begin position="15"/>
        <end position="34"/>
    </location>
</feature>
<dbReference type="PROSITE" id="PS52015">
    <property type="entry name" value="TONB_CTD"/>
    <property type="match status" value="1"/>
</dbReference>
<evidence type="ECO:0000256" key="6">
    <source>
        <dbReference type="ARBA" id="ARBA00022692"/>
    </source>
</evidence>
<dbReference type="InterPro" id="IPR037682">
    <property type="entry name" value="TonB_C"/>
</dbReference>
<evidence type="ECO:0000256" key="8">
    <source>
        <dbReference type="ARBA" id="ARBA00022989"/>
    </source>
</evidence>
<comment type="subcellular location">
    <subcellularLocation>
        <location evidence="1">Cell inner membrane</location>
        <topology evidence="1">Single-pass membrane protein</topology>
        <orientation evidence="1">Periplasmic side</orientation>
    </subcellularLocation>
</comment>
<keyword evidence="9 10" id="KW-0472">Membrane</keyword>
<evidence type="ECO:0000313" key="12">
    <source>
        <dbReference type="EMBL" id="MFH6984530.1"/>
    </source>
</evidence>
<dbReference type="InterPro" id="IPR051045">
    <property type="entry name" value="TonB-dependent_transducer"/>
</dbReference>